<dbReference type="Pfam" id="PF00149">
    <property type="entry name" value="Metallophos"/>
    <property type="match status" value="1"/>
</dbReference>
<name>A0ABS7CEC9_9BACL</name>
<dbReference type="InterPro" id="IPR004843">
    <property type="entry name" value="Calcineurin-like_PHP"/>
</dbReference>
<dbReference type="InterPro" id="IPR029052">
    <property type="entry name" value="Metallo-depent_PP-like"/>
</dbReference>
<evidence type="ECO:0000256" key="1">
    <source>
        <dbReference type="ARBA" id="ARBA00022729"/>
    </source>
</evidence>
<keyword evidence="1" id="KW-0732">Signal</keyword>
<proteinExistence type="predicted"/>
<dbReference type="Proteomes" id="UP001519887">
    <property type="component" value="Unassembled WGS sequence"/>
</dbReference>
<dbReference type="PANTHER" id="PTHR22953">
    <property type="entry name" value="ACID PHOSPHATASE RELATED"/>
    <property type="match status" value="1"/>
</dbReference>
<evidence type="ECO:0000313" key="4">
    <source>
        <dbReference type="Proteomes" id="UP001519887"/>
    </source>
</evidence>
<comment type="caution">
    <text evidence="3">The sequence shown here is derived from an EMBL/GenBank/DDBJ whole genome shotgun (WGS) entry which is preliminary data.</text>
</comment>
<reference evidence="3 4" key="1">
    <citation type="submission" date="2021-07" db="EMBL/GenBank/DDBJ databases">
        <title>Paenibacillus radiodurans sp. nov., isolated from the southeastern edge of Tengger Desert.</title>
        <authorList>
            <person name="Zhang G."/>
        </authorList>
    </citation>
    <scope>NUCLEOTIDE SEQUENCE [LARGE SCALE GENOMIC DNA]</scope>
    <source>
        <strain evidence="3 4">CCM 7311</strain>
    </source>
</reference>
<dbReference type="InterPro" id="IPR039331">
    <property type="entry name" value="PAPs-like"/>
</dbReference>
<sequence>AFPQSSFLITAGDQVETADTETQYNGLLSPNVLKSLALAVDVGNHDVASNAFSQHFNMPNVSSLGGVSSAGSGSGDYWYIYNNTLFMSINSNNLSAAEHSQFLQETLDAHGQDVKWKVVTFHHSIYSVANHALNDDILQRREDMAPVFSKFGIDVVFMGHDHVYTRSYMMNGTTPVIPEGSVPSSVTNPEAGQVLYITANSSSGSKHYAIQNASFPYAAVKNQENTANITKVDITGTSFTVSTYRVSDMSVVDTFTINRDTLQFQEAPTGLSGMAPTTNANADGKITGVSVGMEYKLSSADVYTPVTGSEITDLIPGTYQVRYAAKEGYHESQPVDVTVPAYLVEIGTASELTAFSEGFGTPDYPIDGNYELSADIDMQGVTFSAIGGGGSPTPFLGTFNGQGYVIRNLGITSSDDNTGLFAYLGTGGRIVNVALVNADISGGHNTGAIAGTSTGTVENSYVDGKVSGDSYTGGIVGLLHAGVLQNSSVTADVYGTRIGGLIGGT</sequence>
<keyword evidence="4" id="KW-1185">Reference proteome</keyword>
<feature type="domain" description="Calcineurin-like phosphoesterase" evidence="2">
    <location>
        <begin position="7"/>
        <end position="164"/>
    </location>
</feature>
<evidence type="ECO:0000259" key="2">
    <source>
        <dbReference type="Pfam" id="PF00149"/>
    </source>
</evidence>
<organism evidence="3 4">
    <name type="scientific">Paenibacillus sepulcri</name>
    <dbReference type="NCBI Taxonomy" id="359917"/>
    <lineage>
        <taxon>Bacteria</taxon>
        <taxon>Bacillati</taxon>
        <taxon>Bacillota</taxon>
        <taxon>Bacilli</taxon>
        <taxon>Bacillales</taxon>
        <taxon>Paenibacillaceae</taxon>
        <taxon>Paenibacillus</taxon>
    </lineage>
</organism>
<dbReference type="Gene3D" id="2.160.20.110">
    <property type="match status" value="1"/>
</dbReference>
<gene>
    <name evidence="3" type="ORF">K0U00_35120</name>
</gene>
<feature type="non-terminal residue" evidence="3">
    <location>
        <position position="505"/>
    </location>
</feature>
<dbReference type="PANTHER" id="PTHR22953:SF153">
    <property type="entry name" value="PURPLE ACID PHOSPHATASE"/>
    <property type="match status" value="1"/>
</dbReference>
<dbReference type="SUPFAM" id="SSF56300">
    <property type="entry name" value="Metallo-dependent phosphatases"/>
    <property type="match status" value="1"/>
</dbReference>
<evidence type="ECO:0000313" key="3">
    <source>
        <dbReference type="EMBL" id="MBW7459298.1"/>
    </source>
</evidence>
<feature type="non-terminal residue" evidence="3">
    <location>
        <position position="1"/>
    </location>
</feature>
<dbReference type="EMBL" id="JAHZIK010001574">
    <property type="protein sequence ID" value="MBW7459298.1"/>
    <property type="molecule type" value="Genomic_DNA"/>
</dbReference>
<accession>A0ABS7CEC9</accession>
<protein>
    <submittedName>
        <fullName evidence="3">Metallophosphoesterase</fullName>
    </submittedName>
</protein>
<dbReference type="Gene3D" id="3.60.21.10">
    <property type="match status" value="1"/>
</dbReference>